<dbReference type="RefSeq" id="WP_091236639.1">
    <property type="nucleotide sequence ID" value="NZ_FMKA01000037.1"/>
</dbReference>
<dbReference type="InterPro" id="IPR009057">
    <property type="entry name" value="Homeodomain-like_sf"/>
</dbReference>
<accession>A0A1D3TY35</accession>
<keyword evidence="1" id="KW-0805">Transcription regulation</keyword>
<dbReference type="STRING" id="1619234.SAMN05421730_10376"/>
<keyword evidence="2 5" id="KW-0238">DNA-binding</keyword>
<dbReference type="Gene3D" id="1.10.10.60">
    <property type="entry name" value="Homeodomain-like"/>
    <property type="match status" value="2"/>
</dbReference>
<name>A0A1D3TY35_9FIRM</name>
<evidence type="ECO:0000256" key="3">
    <source>
        <dbReference type="ARBA" id="ARBA00023163"/>
    </source>
</evidence>
<evidence type="ECO:0000259" key="4">
    <source>
        <dbReference type="PROSITE" id="PS01124"/>
    </source>
</evidence>
<dbReference type="SUPFAM" id="SSF51215">
    <property type="entry name" value="Regulatory protein AraC"/>
    <property type="match status" value="1"/>
</dbReference>
<feature type="domain" description="HTH araC/xylS-type" evidence="4">
    <location>
        <begin position="173"/>
        <end position="272"/>
    </location>
</feature>
<organism evidence="5 6">
    <name type="scientific">Anaerobium acetethylicum</name>
    <dbReference type="NCBI Taxonomy" id="1619234"/>
    <lineage>
        <taxon>Bacteria</taxon>
        <taxon>Bacillati</taxon>
        <taxon>Bacillota</taxon>
        <taxon>Clostridia</taxon>
        <taxon>Lachnospirales</taxon>
        <taxon>Lachnospiraceae</taxon>
        <taxon>Anaerobium</taxon>
    </lineage>
</organism>
<sequence>MTNIVFPVITDLELTVPVFLASVGCNHIQEHIKRQNGYRHIQWLQCKHGSGELLINNKKYTVVENQGMLLLPNVPHEYYALTEPWEISWISIGGFAAEQVFNNIEIADSPVLTISRPDITLKAMEKVLFLAQSSNAMKSLECSKIVYGIIMDLIAFGHTSKNDLKMDQYTKLKPVFDFVEDNYNKVITLQELSEVSDLTPQYLCSLFKKITGIRIFEYINSVRVKNSKEMILNHKNLSIKEIAGFCGYDNISYFCEVFKKAEKMTPGEFRKLHGV</sequence>
<dbReference type="PROSITE" id="PS01124">
    <property type="entry name" value="HTH_ARAC_FAMILY_2"/>
    <property type="match status" value="1"/>
</dbReference>
<evidence type="ECO:0000256" key="2">
    <source>
        <dbReference type="ARBA" id="ARBA00023125"/>
    </source>
</evidence>
<dbReference type="SUPFAM" id="SSF46689">
    <property type="entry name" value="Homeodomain-like"/>
    <property type="match status" value="1"/>
</dbReference>
<dbReference type="Pfam" id="PF12833">
    <property type="entry name" value="HTH_18"/>
    <property type="match status" value="1"/>
</dbReference>
<dbReference type="OrthoDB" id="185320at2"/>
<dbReference type="InterPro" id="IPR003313">
    <property type="entry name" value="AraC-bd"/>
</dbReference>
<dbReference type="PRINTS" id="PR00032">
    <property type="entry name" value="HTHARAC"/>
</dbReference>
<gene>
    <name evidence="5" type="ORF">SAMN05421730_10376</name>
</gene>
<dbReference type="GO" id="GO:0043565">
    <property type="term" value="F:sequence-specific DNA binding"/>
    <property type="evidence" value="ECO:0007669"/>
    <property type="project" value="InterPro"/>
</dbReference>
<dbReference type="InterPro" id="IPR037923">
    <property type="entry name" value="HTH-like"/>
</dbReference>
<dbReference type="InterPro" id="IPR018060">
    <property type="entry name" value="HTH_AraC"/>
</dbReference>
<dbReference type="GO" id="GO:0003700">
    <property type="term" value="F:DNA-binding transcription factor activity"/>
    <property type="evidence" value="ECO:0007669"/>
    <property type="project" value="InterPro"/>
</dbReference>
<dbReference type="PANTHER" id="PTHR43280">
    <property type="entry name" value="ARAC-FAMILY TRANSCRIPTIONAL REGULATOR"/>
    <property type="match status" value="1"/>
</dbReference>
<protein>
    <submittedName>
        <fullName evidence="5">AraC-type DNA-binding protein</fullName>
    </submittedName>
</protein>
<evidence type="ECO:0000256" key="1">
    <source>
        <dbReference type="ARBA" id="ARBA00023015"/>
    </source>
</evidence>
<dbReference type="EMBL" id="FMKA01000037">
    <property type="protein sequence ID" value="SCP99296.1"/>
    <property type="molecule type" value="Genomic_DNA"/>
</dbReference>
<dbReference type="PANTHER" id="PTHR43280:SF2">
    <property type="entry name" value="HTH-TYPE TRANSCRIPTIONAL REGULATOR EXSA"/>
    <property type="match status" value="1"/>
</dbReference>
<dbReference type="Pfam" id="PF02311">
    <property type="entry name" value="AraC_binding"/>
    <property type="match status" value="1"/>
</dbReference>
<proteinExistence type="predicted"/>
<dbReference type="AlphaFoldDB" id="A0A1D3TY35"/>
<dbReference type="SMART" id="SM00342">
    <property type="entry name" value="HTH_ARAC"/>
    <property type="match status" value="1"/>
</dbReference>
<dbReference type="InterPro" id="IPR020449">
    <property type="entry name" value="Tscrpt_reg_AraC-type_HTH"/>
</dbReference>
<evidence type="ECO:0000313" key="5">
    <source>
        <dbReference type="EMBL" id="SCP99296.1"/>
    </source>
</evidence>
<evidence type="ECO:0000313" key="6">
    <source>
        <dbReference type="Proteomes" id="UP000199315"/>
    </source>
</evidence>
<dbReference type="Proteomes" id="UP000199315">
    <property type="component" value="Unassembled WGS sequence"/>
</dbReference>
<keyword evidence="3" id="KW-0804">Transcription</keyword>
<reference evidence="5 6" key="1">
    <citation type="submission" date="2016-09" db="EMBL/GenBank/DDBJ databases">
        <authorList>
            <person name="Capua I."/>
            <person name="De Benedictis P."/>
            <person name="Joannis T."/>
            <person name="Lombin L.H."/>
            <person name="Cattoli G."/>
        </authorList>
    </citation>
    <scope>NUCLEOTIDE SEQUENCE [LARGE SCALE GENOMIC DNA]</scope>
    <source>
        <strain evidence="5 6">GluBS11</strain>
    </source>
</reference>
<keyword evidence="6" id="KW-1185">Reference proteome</keyword>